<evidence type="ECO:0000313" key="2">
    <source>
        <dbReference type="EMBL" id="KKL23114.1"/>
    </source>
</evidence>
<gene>
    <name evidence="2" type="ORF">LCGC14_2428620</name>
</gene>
<feature type="non-terminal residue" evidence="2">
    <location>
        <position position="70"/>
    </location>
</feature>
<name>A0A0F9BMM3_9ZZZZ</name>
<organism evidence="2">
    <name type="scientific">marine sediment metagenome</name>
    <dbReference type="NCBI Taxonomy" id="412755"/>
    <lineage>
        <taxon>unclassified sequences</taxon>
        <taxon>metagenomes</taxon>
        <taxon>ecological metagenomes</taxon>
    </lineage>
</organism>
<dbReference type="Gene3D" id="3.10.590.10">
    <property type="entry name" value="ph1033 like domains"/>
    <property type="match status" value="1"/>
</dbReference>
<sequence>MEPGDEIFFYITGVQAFGGAARVRSHSFEDRAPIWPQGKKTRPEDYPWRVEAEPILVLEESEFVPAEALL</sequence>
<dbReference type="InterPro" id="IPR015947">
    <property type="entry name" value="PUA-like_sf"/>
</dbReference>
<dbReference type="AlphaFoldDB" id="A0A0F9BMM3"/>
<dbReference type="Pfam" id="PF01878">
    <property type="entry name" value="EVE"/>
    <property type="match status" value="1"/>
</dbReference>
<dbReference type="InterPro" id="IPR002740">
    <property type="entry name" value="EVE_domain"/>
</dbReference>
<evidence type="ECO:0000259" key="1">
    <source>
        <dbReference type="Pfam" id="PF01878"/>
    </source>
</evidence>
<protein>
    <recommendedName>
        <fullName evidence="1">EVE domain-containing protein</fullName>
    </recommendedName>
</protein>
<dbReference type="EMBL" id="LAZR01037094">
    <property type="protein sequence ID" value="KKL23114.1"/>
    <property type="molecule type" value="Genomic_DNA"/>
</dbReference>
<reference evidence="2" key="1">
    <citation type="journal article" date="2015" name="Nature">
        <title>Complex archaea that bridge the gap between prokaryotes and eukaryotes.</title>
        <authorList>
            <person name="Spang A."/>
            <person name="Saw J.H."/>
            <person name="Jorgensen S.L."/>
            <person name="Zaremba-Niedzwiedzka K."/>
            <person name="Martijn J."/>
            <person name="Lind A.E."/>
            <person name="van Eijk R."/>
            <person name="Schleper C."/>
            <person name="Guy L."/>
            <person name="Ettema T.J."/>
        </authorList>
    </citation>
    <scope>NUCLEOTIDE SEQUENCE</scope>
</reference>
<feature type="domain" description="EVE" evidence="1">
    <location>
        <begin position="1"/>
        <end position="58"/>
    </location>
</feature>
<proteinExistence type="predicted"/>
<accession>A0A0F9BMM3</accession>
<dbReference type="SUPFAM" id="SSF88697">
    <property type="entry name" value="PUA domain-like"/>
    <property type="match status" value="1"/>
</dbReference>
<comment type="caution">
    <text evidence="2">The sequence shown here is derived from an EMBL/GenBank/DDBJ whole genome shotgun (WGS) entry which is preliminary data.</text>
</comment>